<dbReference type="Pfam" id="PF13930">
    <property type="entry name" value="Endonuclea_NS_2"/>
    <property type="match status" value="1"/>
</dbReference>
<dbReference type="InterPro" id="IPR044929">
    <property type="entry name" value="DNA/RNA_non-sp_Endonuclease_sf"/>
</dbReference>
<sequence>MKLLRFLMVFILCFTLVGCQQDVSNSSNTTNTSQSSNIDDGRDKGFSLDEVPEYPGEPFVALYNNVPDFDDKDKTTKSFETYSDLDSLGRCGVAYANIGKDLMPTEKRGNISSIKPSGWINKKYDTDLVDGGYIYNRCHLIGHQLAGEDANEKNLITGTRYFNVEGMLPFENIVADYVKETNNHVLYRVTPVYDGNDLVAKGVQMEAYSVEDDGEGVLFNVFVYNVQPGITIDYATGNSEQDAINAGYRKAKR</sequence>
<dbReference type="PROSITE" id="PS51257">
    <property type="entry name" value="PROKAR_LIPOPROTEIN"/>
    <property type="match status" value="1"/>
</dbReference>
<evidence type="ECO:0000259" key="3">
    <source>
        <dbReference type="Pfam" id="PF13930"/>
    </source>
</evidence>
<accession>A0A6N2YR13</accession>
<evidence type="ECO:0000256" key="2">
    <source>
        <dbReference type="SAM" id="SignalP"/>
    </source>
</evidence>
<protein>
    <submittedName>
        <fullName evidence="4">DNA-entry nuclease</fullName>
        <ecNumber evidence="4">3.1.30.-</ecNumber>
    </submittedName>
</protein>
<feature type="chain" id="PRO_5039253876" evidence="2">
    <location>
        <begin position="20"/>
        <end position="253"/>
    </location>
</feature>
<name>A0A6N2YR13_9FIRM</name>
<dbReference type="RefSeq" id="WP_242854779.1">
    <property type="nucleotide sequence ID" value="NZ_CACRUE010000006.1"/>
</dbReference>
<dbReference type="EMBL" id="CACRUE010000006">
    <property type="protein sequence ID" value="VYT68693.1"/>
    <property type="molecule type" value="Genomic_DNA"/>
</dbReference>
<reference evidence="4" key="1">
    <citation type="submission" date="2019-11" db="EMBL/GenBank/DDBJ databases">
        <authorList>
            <person name="Feng L."/>
        </authorList>
    </citation>
    <scope>NUCLEOTIDE SEQUENCE</scope>
    <source>
        <strain evidence="4">IbartlettiiLFYP30</strain>
    </source>
</reference>
<feature type="domain" description="Type VII secretion system protein EssD-like" evidence="3">
    <location>
        <begin position="78"/>
        <end position="208"/>
    </location>
</feature>
<proteinExistence type="predicted"/>
<feature type="region of interest" description="Disordered" evidence="1">
    <location>
        <begin position="25"/>
        <end position="47"/>
    </location>
</feature>
<dbReference type="InterPro" id="IPR044927">
    <property type="entry name" value="Endonuclea_NS_2"/>
</dbReference>
<feature type="signal peptide" evidence="2">
    <location>
        <begin position="1"/>
        <end position="19"/>
    </location>
</feature>
<evidence type="ECO:0000256" key="1">
    <source>
        <dbReference type="SAM" id="MobiDB-lite"/>
    </source>
</evidence>
<keyword evidence="4" id="KW-0378">Hydrolase</keyword>
<dbReference type="EC" id="3.1.30.-" evidence="4"/>
<gene>
    <name evidence="4" type="primary">endA_1</name>
    <name evidence="4" type="ORF">IBLFYP30_00914</name>
</gene>
<evidence type="ECO:0000313" key="4">
    <source>
        <dbReference type="EMBL" id="VYT68693.1"/>
    </source>
</evidence>
<feature type="compositionally biased region" description="Low complexity" evidence="1">
    <location>
        <begin position="25"/>
        <end position="37"/>
    </location>
</feature>
<dbReference type="GO" id="GO:0016787">
    <property type="term" value="F:hydrolase activity"/>
    <property type="evidence" value="ECO:0007669"/>
    <property type="project" value="UniProtKB-KW"/>
</dbReference>
<dbReference type="AlphaFoldDB" id="A0A6N2YR13"/>
<dbReference type="Gene3D" id="3.40.570.10">
    <property type="entry name" value="Extracellular Endonuclease, subunit A"/>
    <property type="match status" value="1"/>
</dbReference>
<keyword evidence="2" id="KW-0732">Signal</keyword>
<organism evidence="4">
    <name type="scientific">Intestinibacter bartlettii</name>
    <dbReference type="NCBI Taxonomy" id="261299"/>
    <lineage>
        <taxon>Bacteria</taxon>
        <taxon>Bacillati</taxon>
        <taxon>Bacillota</taxon>
        <taxon>Clostridia</taxon>
        <taxon>Peptostreptococcales</taxon>
        <taxon>Peptostreptococcaceae</taxon>
        <taxon>Intestinibacter</taxon>
    </lineage>
</organism>